<dbReference type="Proteomes" id="UP000002281">
    <property type="component" value="Chromosome 1"/>
</dbReference>
<feature type="compositionally biased region" description="Polar residues" evidence="1">
    <location>
        <begin position="1"/>
        <end position="18"/>
    </location>
</feature>
<accession>A0A3Q2LIG3</accession>
<dbReference type="AlphaFoldDB" id="A0A3Q2LIG3"/>
<dbReference type="PANTHER" id="PTHR39227:SF1">
    <property type="entry name" value="ADIPOGENESIS REGULATORY FACTOR"/>
    <property type="match status" value="1"/>
</dbReference>
<dbReference type="GO" id="GO:0005634">
    <property type="term" value="C:nucleus"/>
    <property type="evidence" value="ECO:0007669"/>
    <property type="project" value="InterPro"/>
</dbReference>
<feature type="region of interest" description="Disordered" evidence="1">
    <location>
        <begin position="1"/>
        <end position="47"/>
    </location>
</feature>
<reference evidence="2" key="3">
    <citation type="submission" date="2025-09" db="UniProtKB">
        <authorList>
            <consortium name="Ensembl"/>
        </authorList>
    </citation>
    <scope>IDENTIFICATION</scope>
    <source>
        <strain evidence="2">Thoroughbred</strain>
    </source>
</reference>
<keyword evidence="3" id="KW-1185">Reference proteome</keyword>
<organism evidence="2 3">
    <name type="scientific">Equus caballus</name>
    <name type="common">Horse</name>
    <dbReference type="NCBI Taxonomy" id="9796"/>
    <lineage>
        <taxon>Eukaryota</taxon>
        <taxon>Metazoa</taxon>
        <taxon>Chordata</taxon>
        <taxon>Craniata</taxon>
        <taxon>Vertebrata</taxon>
        <taxon>Euteleostomi</taxon>
        <taxon>Mammalia</taxon>
        <taxon>Eutheria</taxon>
        <taxon>Laurasiatheria</taxon>
        <taxon>Perissodactyla</taxon>
        <taxon>Equidae</taxon>
        <taxon>Equus</taxon>
    </lineage>
</organism>
<evidence type="ECO:0000313" key="3">
    <source>
        <dbReference type="Proteomes" id="UP000002281"/>
    </source>
</evidence>
<dbReference type="PaxDb" id="9796-ENSECAP00000040921"/>
<dbReference type="GO" id="GO:0045600">
    <property type="term" value="P:positive regulation of fat cell differentiation"/>
    <property type="evidence" value="ECO:0007669"/>
    <property type="project" value="InterPro"/>
</dbReference>
<dbReference type="InterPro" id="IPR034450">
    <property type="entry name" value="ADIRF"/>
</dbReference>
<gene>
    <name evidence="2" type="primary">SNCG</name>
</gene>
<dbReference type="Bgee" id="ENSECAG00000037793">
    <property type="expression patterns" value="Expressed in spinal cord and 23 other cell types or tissues"/>
</dbReference>
<sequence>QDPTSLRIPLTTSQTPRHGQQRLAGPETASGGGGPGSRAPGKAHSCPPRLKCYQEASVYRTLPLGLTFPILTAAGAAVQQVVDQATEAGQKAMDQAAKSTQETIDKTANQASETFSGFGKKLGLLK</sequence>
<evidence type="ECO:0000256" key="1">
    <source>
        <dbReference type="SAM" id="MobiDB-lite"/>
    </source>
</evidence>
<dbReference type="STRING" id="9796.ENSECAP00000040921"/>
<dbReference type="PANTHER" id="PTHR39227">
    <property type="entry name" value="ADIPOGENESIS REGULATORY FACTOR"/>
    <property type="match status" value="1"/>
</dbReference>
<dbReference type="GeneTree" id="ENSGT00390000017446"/>
<reference evidence="2" key="2">
    <citation type="submission" date="2025-08" db="UniProtKB">
        <authorList>
            <consortium name="Ensembl"/>
        </authorList>
    </citation>
    <scope>IDENTIFICATION</scope>
    <source>
        <strain evidence="2">Thoroughbred</strain>
    </source>
</reference>
<reference evidence="2 3" key="1">
    <citation type="journal article" date="2009" name="Science">
        <title>Genome sequence, comparative analysis, and population genetics of the domestic horse.</title>
        <authorList>
            <consortium name="Broad Institute Genome Sequencing Platform"/>
            <consortium name="Broad Institute Whole Genome Assembly Team"/>
            <person name="Wade C.M."/>
            <person name="Giulotto E."/>
            <person name="Sigurdsson S."/>
            <person name="Zoli M."/>
            <person name="Gnerre S."/>
            <person name="Imsland F."/>
            <person name="Lear T.L."/>
            <person name="Adelson D.L."/>
            <person name="Bailey E."/>
            <person name="Bellone R.R."/>
            <person name="Bloecker H."/>
            <person name="Distl O."/>
            <person name="Edgar R.C."/>
            <person name="Garber M."/>
            <person name="Leeb T."/>
            <person name="Mauceli E."/>
            <person name="MacLeod J.N."/>
            <person name="Penedo M.C.T."/>
            <person name="Raison J.M."/>
            <person name="Sharpe T."/>
            <person name="Vogel J."/>
            <person name="Andersson L."/>
            <person name="Antczak D.F."/>
            <person name="Biagi T."/>
            <person name="Binns M.M."/>
            <person name="Chowdhary B.P."/>
            <person name="Coleman S.J."/>
            <person name="Della Valle G."/>
            <person name="Fryc S."/>
            <person name="Guerin G."/>
            <person name="Hasegawa T."/>
            <person name="Hill E.W."/>
            <person name="Jurka J."/>
            <person name="Kiialainen A."/>
            <person name="Lindgren G."/>
            <person name="Liu J."/>
            <person name="Magnani E."/>
            <person name="Mickelson J.R."/>
            <person name="Murray J."/>
            <person name="Nergadze S.G."/>
            <person name="Onofrio R."/>
            <person name="Pedroni S."/>
            <person name="Piras M.F."/>
            <person name="Raudsepp T."/>
            <person name="Rocchi M."/>
            <person name="Roeed K.H."/>
            <person name="Ryder O.A."/>
            <person name="Searle S."/>
            <person name="Skow L."/>
            <person name="Swinburne J.E."/>
            <person name="Syvaenen A.C."/>
            <person name="Tozaki T."/>
            <person name="Valberg S.J."/>
            <person name="Vaudin M."/>
            <person name="White J.R."/>
            <person name="Zody M.C."/>
            <person name="Lander E.S."/>
            <person name="Lindblad-Toh K."/>
        </authorList>
    </citation>
    <scope>NUCLEOTIDE SEQUENCE [LARGE SCALE GENOMIC DNA]</scope>
    <source>
        <strain evidence="2 3">Thoroughbred</strain>
    </source>
</reference>
<protein>
    <submittedName>
        <fullName evidence="2">Synuclein gamma</fullName>
    </submittedName>
</protein>
<evidence type="ECO:0000313" key="2">
    <source>
        <dbReference type="Ensembl" id="ENSECAP00000040921.2"/>
    </source>
</evidence>
<proteinExistence type="predicted"/>
<dbReference type="InParanoid" id="A0A3Q2LIG3"/>
<name>A0A3Q2LIG3_HORSE</name>
<dbReference type="Ensembl" id="ENSECAT00000030425.2">
    <property type="protein sequence ID" value="ENSECAP00000040921.2"/>
    <property type="gene ID" value="ENSECAG00000013252.4"/>
</dbReference>